<dbReference type="EMBL" id="JAUEPR010000016">
    <property type="protein sequence ID" value="KAK0477546.1"/>
    <property type="molecule type" value="Genomic_DNA"/>
</dbReference>
<reference evidence="1" key="1">
    <citation type="submission" date="2023-06" db="EMBL/GenBank/DDBJ databases">
        <authorList>
            <consortium name="Lawrence Berkeley National Laboratory"/>
            <person name="Ahrendt S."/>
            <person name="Sahu N."/>
            <person name="Indic B."/>
            <person name="Wong-Bajracharya J."/>
            <person name="Merenyi Z."/>
            <person name="Ke H.-M."/>
            <person name="Monk M."/>
            <person name="Kocsube S."/>
            <person name="Drula E."/>
            <person name="Lipzen A."/>
            <person name="Balint B."/>
            <person name="Henrissat B."/>
            <person name="Andreopoulos B."/>
            <person name="Martin F.M."/>
            <person name="Harder C.B."/>
            <person name="Rigling D."/>
            <person name="Ford K.L."/>
            <person name="Foster G.D."/>
            <person name="Pangilinan J."/>
            <person name="Papanicolaou A."/>
            <person name="Barry K."/>
            <person name="LaButti K."/>
            <person name="Viragh M."/>
            <person name="Koriabine M."/>
            <person name="Yan M."/>
            <person name="Riley R."/>
            <person name="Champramary S."/>
            <person name="Plett K.L."/>
            <person name="Tsai I.J."/>
            <person name="Slot J."/>
            <person name="Sipos G."/>
            <person name="Plett J."/>
            <person name="Nagy L.G."/>
            <person name="Grigoriev I.V."/>
        </authorList>
    </citation>
    <scope>NUCLEOTIDE SEQUENCE</scope>
    <source>
        <strain evidence="1">ICMP 16352</strain>
    </source>
</reference>
<dbReference type="AlphaFoldDB" id="A0AA39P589"/>
<comment type="caution">
    <text evidence="1">The sequence shown here is derived from an EMBL/GenBank/DDBJ whole genome shotgun (WGS) entry which is preliminary data.</text>
</comment>
<dbReference type="Proteomes" id="UP001175227">
    <property type="component" value="Unassembled WGS sequence"/>
</dbReference>
<proteinExistence type="predicted"/>
<name>A0AA39P589_9AGAR</name>
<accession>A0AA39P589</accession>
<protein>
    <submittedName>
        <fullName evidence="1">Uncharacterized protein</fullName>
    </submittedName>
</protein>
<gene>
    <name evidence="1" type="ORF">IW261DRAFT_1565839</name>
</gene>
<sequence>MPFTDAQGFTVLQDYFDVLGIRDITELKEGMGLSDDDPALFLGAVDIELSPSVSEGWVYGRKISLDIRLREGPLGHKKGQCLYLSSLSYSVSTLPCSTTIHQLLDGLRAQVILAHENFGPHAPIQQNLNNINSGLDSLHAAFISTLNGSPACANQLHLVWPVTLYIKHAGHLTKGEIPQGWIKPAGCKIFMKAWNKEDTVPSGFPIMWGSTVDLLMDIHVTIDEVFPPLPLKWKALSQGSQEGMPPTPGGRVMTDDEFAMAMHAVWVEVEASHRCKDCIAQNKRERF</sequence>
<evidence type="ECO:0000313" key="1">
    <source>
        <dbReference type="EMBL" id="KAK0477546.1"/>
    </source>
</evidence>
<organism evidence="1 2">
    <name type="scientific">Armillaria novae-zelandiae</name>
    <dbReference type="NCBI Taxonomy" id="153914"/>
    <lineage>
        <taxon>Eukaryota</taxon>
        <taxon>Fungi</taxon>
        <taxon>Dikarya</taxon>
        <taxon>Basidiomycota</taxon>
        <taxon>Agaricomycotina</taxon>
        <taxon>Agaricomycetes</taxon>
        <taxon>Agaricomycetidae</taxon>
        <taxon>Agaricales</taxon>
        <taxon>Marasmiineae</taxon>
        <taxon>Physalacriaceae</taxon>
        <taxon>Armillaria</taxon>
    </lineage>
</organism>
<keyword evidence="2" id="KW-1185">Reference proteome</keyword>
<evidence type="ECO:0000313" key="2">
    <source>
        <dbReference type="Proteomes" id="UP001175227"/>
    </source>
</evidence>